<dbReference type="PANTHER" id="PTHR21621">
    <property type="entry name" value="RIBOSOMAL PROTEIN S6 MODIFICATION PROTEIN"/>
    <property type="match status" value="1"/>
</dbReference>
<protein>
    <submittedName>
        <fullName evidence="3">RimK domain protein ATP-grasp</fullName>
    </submittedName>
</protein>
<dbReference type="HOGENOM" id="CLU_054353_0_2_9"/>
<evidence type="ECO:0000259" key="2">
    <source>
        <dbReference type="PROSITE" id="PS50975"/>
    </source>
</evidence>
<dbReference type="GO" id="GO:0005524">
    <property type="term" value="F:ATP binding"/>
    <property type="evidence" value="ECO:0007669"/>
    <property type="project" value="UniProtKB-UniRule"/>
</dbReference>
<dbReference type="Gene3D" id="3.30.470.20">
    <property type="entry name" value="ATP-grasp fold, B domain"/>
    <property type="match status" value="1"/>
</dbReference>
<dbReference type="InterPro" id="IPR013651">
    <property type="entry name" value="ATP-grasp_RimK-type"/>
</dbReference>
<dbReference type="GO" id="GO:0009432">
    <property type="term" value="P:SOS response"/>
    <property type="evidence" value="ECO:0007669"/>
    <property type="project" value="TreeGrafter"/>
</dbReference>
<organism evidence="3 4">
    <name type="scientific">Evansella cellulosilytica (strain ATCC 21833 / DSM 2522 / FERM P-1141 / JCM 9156 / N-4)</name>
    <name type="common">Bacillus cellulosilyticus</name>
    <dbReference type="NCBI Taxonomy" id="649639"/>
    <lineage>
        <taxon>Bacteria</taxon>
        <taxon>Bacillati</taxon>
        <taxon>Bacillota</taxon>
        <taxon>Bacilli</taxon>
        <taxon>Bacillales</taxon>
        <taxon>Bacillaceae</taxon>
        <taxon>Evansella</taxon>
    </lineage>
</organism>
<dbReference type="EMBL" id="CP002394">
    <property type="protein sequence ID" value="ADU31353.1"/>
    <property type="molecule type" value="Genomic_DNA"/>
</dbReference>
<dbReference type="AlphaFoldDB" id="E6TZP7"/>
<dbReference type="STRING" id="649639.Bcell_3110"/>
<dbReference type="Proteomes" id="UP000001401">
    <property type="component" value="Chromosome"/>
</dbReference>
<dbReference type="Gene3D" id="3.30.1490.20">
    <property type="entry name" value="ATP-grasp fold, A domain"/>
    <property type="match status" value="1"/>
</dbReference>
<dbReference type="KEGG" id="bco:Bcell_3110"/>
<evidence type="ECO:0000256" key="1">
    <source>
        <dbReference type="PROSITE-ProRule" id="PRU00409"/>
    </source>
</evidence>
<gene>
    <name evidence="3" type="ordered locus">Bcell_3110</name>
</gene>
<accession>E6TZP7</accession>
<keyword evidence="1" id="KW-0067">ATP-binding</keyword>
<dbReference type="PROSITE" id="PS50975">
    <property type="entry name" value="ATP_GRASP"/>
    <property type="match status" value="1"/>
</dbReference>
<dbReference type="PANTHER" id="PTHR21621:SF0">
    <property type="entry name" value="BETA-CITRYLGLUTAMATE SYNTHASE B-RELATED"/>
    <property type="match status" value="1"/>
</dbReference>
<dbReference type="RefSeq" id="WP_013489684.1">
    <property type="nucleotide sequence ID" value="NC_014829.1"/>
</dbReference>
<sequence length="285" mass="32371">MVDKRLGWLIYRNEDIHKNERFINFLHEAAEQYDLVLSLVSYEDLVYQLANGTTSFTDKEKPSFVINRSVSPWLNEVIALNGIRVFNNATVARLANDKRLTHAYFQHKGIRMLPTVSTTKLQLVKQPPLSFPFVVKDPLSRGGVGVFHVKTEKELVELAPSFSDDCIVQPVCDSPGKDLRVYIMNNEIVAAILRESETSTEIRANISTGGTSRLYDLSHREKMLITKMCEEITIDFAGIDFLFDKNGDLLFNEMEDAVGCRSLYMNSEINIAALFMKHVKETLLS</sequence>
<dbReference type="InterPro" id="IPR013815">
    <property type="entry name" value="ATP_grasp_subdomain_1"/>
</dbReference>
<feature type="domain" description="ATP-grasp" evidence="2">
    <location>
        <begin position="102"/>
        <end position="280"/>
    </location>
</feature>
<keyword evidence="4" id="KW-1185">Reference proteome</keyword>
<dbReference type="Pfam" id="PF08443">
    <property type="entry name" value="RimK"/>
    <property type="match status" value="1"/>
</dbReference>
<dbReference type="GO" id="GO:0018169">
    <property type="term" value="F:ribosomal S6-glutamic acid ligase activity"/>
    <property type="evidence" value="ECO:0007669"/>
    <property type="project" value="TreeGrafter"/>
</dbReference>
<evidence type="ECO:0000313" key="3">
    <source>
        <dbReference type="EMBL" id="ADU31353.1"/>
    </source>
</evidence>
<dbReference type="OrthoDB" id="4426445at2"/>
<dbReference type="GO" id="GO:0046872">
    <property type="term" value="F:metal ion binding"/>
    <property type="evidence" value="ECO:0007669"/>
    <property type="project" value="InterPro"/>
</dbReference>
<reference evidence="3" key="1">
    <citation type="submission" date="2010-12" db="EMBL/GenBank/DDBJ databases">
        <title>Complete sequence of Bacillus cellulosilyticus DSM 2522.</title>
        <authorList>
            <consortium name="US DOE Joint Genome Institute"/>
            <person name="Lucas S."/>
            <person name="Copeland A."/>
            <person name="Lapidus A."/>
            <person name="Cheng J.-F."/>
            <person name="Bruce D."/>
            <person name="Goodwin L."/>
            <person name="Pitluck S."/>
            <person name="Chertkov O."/>
            <person name="Detter J.C."/>
            <person name="Han C."/>
            <person name="Tapia R."/>
            <person name="Land M."/>
            <person name="Hauser L."/>
            <person name="Jeffries C."/>
            <person name="Kyrpides N."/>
            <person name="Ivanova N."/>
            <person name="Mikhailova N."/>
            <person name="Brumm P."/>
            <person name="Mead D."/>
            <person name="Woyke T."/>
        </authorList>
    </citation>
    <scope>NUCLEOTIDE SEQUENCE [LARGE SCALE GENOMIC DNA]</scope>
    <source>
        <strain evidence="3">DSM 2522</strain>
    </source>
</reference>
<dbReference type="InterPro" id="IPR011761">
    <property type="entry name" value="ATP-grasp"/>
</dbReference>
<dbReference type="GO" id="GO:0005737">
    <property type="term" value="C:cytoplasm"/>
    <property type="evidence" value="ECO:0007669"/>
    <property type="project" value="TreeGrafter"/>
</dbReference>
<evidence type="ECO:0000313" key="4">
    <source>
        <dbReference type="Proteomes" id="UP000001401"/>
    </source>
</evidence>
<name>E6TZP7_EVAC2</name>
<keyword evidence="1" id="KW-0547">Nucleotide-binding</keyword>
<dbReference type="SUPFAM" id="SSF56059">
    <property type="entry name" value="Glutathione synthetase ATP-binding domain-like"/>
    <property type="match status" value="1"/>
</dbReference>
<dbReference type="eggNOG" id="COG0189">
    <property type="taxonomic scope" value="Bacteria"/>
</dbReference>
<proteinExistence type="predicted"/>